<proteinExistence type="inferred from homology"/>
<dbReference type="STRING" id="631454.N177_3777"/>
<accession>V4R8X4</accession>
<comment type="catalytic activity">
    <reaction evidence="5 6">
        <text>dTDP-beta-L-rhamnose + NADP(+) = dTDP-4-dehydro-beta-L-rhamnose + NADPH + H(+)</text>
        <dbReference type="Rhea" id="RHEA:21796"/>
        <dbReference type="ChEBI" id="CHEBI:15378"/>
        <dbReference type="ChEBI" id="CHEBI:57510"/>
        <dbReference type="ChEBI" id="CHEBI:57783"/>
        <dbReference type="ChEBI" id="CHEBI:58349"/>
        <dbReference type="ChEBI" id="CHEBI:62830"/>
        <dbReference type="EC" id="1.1.1.133"/>
    </reaction>
</comment>
<feature type="domain" description="RmlD-like substrate binding" evidence="7">
    <location>
        <begin position="6"/>
        <end position="293"/>
    </location>
</feature>
<dbReference type="UniPathway" id="UPA00124"/>
<dbReference type="OrthoDB" id="9803892at2"/>
<dbReference type="SUPFAM" id="SSF51735">
    <property type="entry name" value="NAD(P)-binding Rossmann-fold domains"/>
    <property type="match status" value="1"/>
</dbReference>
<dbReference type="PATRIC" id="fig|631454.5.peg.3730"/>
<evidence type="ECO:0000259" key="7">
    <source>
        <dbReference type="Pfam" id="PF04321"/>
    </source>
</evidence>
<dbReference type="GO" id="GO:0008831">
    <property type="term" value="F:dTDP-4-dehydrorhamnose reductase activity"/>
    <property type="evidence" value="ECO:0007669"/>
    <property type="project" value="UniProtKB-EC"/>
</dbReference>
<evidence type="ECO:0000256" key="1">
    <source>
        <dbReference type="ARBA" id="ARBA00004781"/>
    </source>
</evidence>
<dbReference type="InterPro" id="IPR036291">
    <property type="entry name" value="NAD(P)-bd_dom_sf"/>
</dbReference>
<dbReference type="Gene3D" id="3.90.25.10">
    <property type="entry name" value="UDP-galactose 4-epimerase, domain 1"/>
    <property type="match status" value="1"/>
</dbReference>
<comment type="similarity">
    <text evidence="2 6">Belongs to the dTDP-4-dehydrorhamnose reductase family.</text>
</comment>
<comment type="cofactor">
    <cofactor evidence="6">
        <name>Mg(2+)</name>
        <dbReference type="ChEBI" id="CHEBI:18420"/>
    </cofactor>
    <text evidence="6">Binds 1 Mg(2+) ion per monomer.</text>
</comment>
<keyword evidence="6" id="KW-0521">NADP</keyword>
<evidence type="ECO:0000256" key="6">
    <source>
        <dbReference type="RuleBase" id="RU364082"/>
    </source>
</evidence>
<dbReference type="Pfam" id="PF04321">
    <property type="entry name" value="RmlD_sub_bind"/>
    <property type="match status" value="1"/>
</dbReference>
<evidence type="ECO:0000313" key="9">
    <source>
        <dbReference type="Proteomes" id="UP000017819"/>
    </source>
</evidence>
<dbReference type="InterPro" id="IPR005913">
    <property type="entry name" value="dTDP_dehydrorham_reduct"/>
</dbReference>
<evidence type="ECO:0000256" key="3">
    <source>
        <dbReference type="ARBA" id="ARBA00012929"/>
    </source>
</evidence>
<sequence length="298" mass="32368">MTIPPLLVFGRNGQVAQCLVEAGARTKRPVVALGRNEIDVLDGQALRAAIAVHKPHAVVNAAAYTAVDKAESEEGEAMRLNAEAPRLMAEASEAAGLPFLHISTDYVFDGTLDRPYTEDDTPNPQGAYGRTKLAGELAVAAVAERHLVLRTAWVFSENANNFMKTMIRLGAERPQLRVVDDQRGCPTYAGHIAAALIVLAERMNDETAPAGTFHMAAEGEVSWHGFAAAIFEECAARGLKFPQELLAIPTSEYPTPAKRPANSVLDCSRLLREFGVRLPHWRDGLALAMDRYQVLNSN</sequence>
<comment type="caution">
    <text evidence="8">The sequence shown here is derived from an EMBL/GenBank/DDBJ whole genome shotgun (WGS) entry which is preliminary data.</text>
</comment>
<dbReference type="PANTHER" id="PTHR10491:SF4">
    <property type="entry name" value="METHIONINE ADENOSYLTRANSFERASE 2 SUBUNIT BETA"/>
    <property type="match status" value="1"/>
</dbReference>
<evidence type="ECO:0000256" key="2">
    <source>
        <dbReference type="ARBA" id="ARBA00010944"/>
    </source>
</evidence>
<dbReference type="Proteomes" id="UP000017819">
    <property type="component" value="Unassembled WGS sequence"/>
</dbReference>
<keyword evidence="6 8" id="KW-0560">Oxidoreductase</keyword>
<dbReference type="CDD" id="cd05254">
    <property type="entry name" value="dTDP_HR_like_SDR_e"/>
    <property type="match status" value="1"/>
</dbReference>
<evidence type="ECO:0000256" key="4">
    <source>
        <dbReference type="ARBA" id="ARBA00017099"/>
    </source>
</evidence>
<dbReference type="EMBL" id="AWXZ01000040">
    <property type="protein sequence ID" value="ESR22641.1"/>
    <property type="molecule type" value="Genomic_DNA"/>
</dbReference>
<comment type="function">
    <text evidence="6">Catalyzes the reduction of dTDP-6-deoxy-L-lyxo-4-hexulose to yield dTDP-L-rhamnose.</text>
</comment>
<name>V4R8X4_9HYPH</name>
<evidence type="ECO:0000256" key="5">
    <source>
        <dbReference type="ARBA" id="ARBA00048200"/>
    </source>
</evidence>
<reference evidence="8 9" key="1">
    <citation type="journal article" date="2014" name="Genome Announc.">
        <title>Draft Genome Sequence of Lutibaculum baratangense Strain AMV1T, Isolated from a Mud Volcano in Andamans, India.</title>
        <authorList>
            <person name="Singh A."/>
            <person name="Sreenivas A."/>
            <person name="Sathyanarayana Reddy G."/>
            <person name="Pinnaka A.K."/>
            <person name="Shivaji S."/>
        </authorList>
    </citation>
    <scope>NUCLEOTIDE SEQUENCE [LARGE SCALE GENOMIC DNA]</scope>
    <source>
        <strain evidence="8 9">AMV1</strain>
    </source>
</reference>
<dbReference type="RefSeq" id="WP_023433887.1">
    <property type="nucleotide sequence ID" value="NZ_AWXZ01000040.1"/>
</dbReference>
<protein>
    <recommendedName>
        <fullName evidence="4 6">dTDP-4-dehydrorhamnose reductase</fullName>
        <ecNumber evidence="3 6">1.1.1.133</ecNumber>
    </recommendedName>
</protein>
<dbReference type="InterPro" id="IPR029903">
    <property type="entry name" value="RmlD-like-bd"/>
</dbReference>
<dbReference type="GO" id="GO:0019305">
    <property type="term" value="P:dTDP-rhamnose biosynthetic process"/>
    <property type="evidence" value="ECO:0007669"/>
    <property type="project" value="UniProtKB-UniPathway"/>
</dbReference>
<dbReference type="AlphaFoldDB" id="V4R8X4"/>
<organism evidence="8 9">
    <name type="scientific">Lutibaculum baratangense AMV1</name>
    <dbReference type="NCBI Taxonomy" id="631454"/>
    <lineage>
        <taxon>Bacteria</taxon>
        <taxon>Pseudomonadati</taxon>
        <taxon>Pseudomonadota</taxon>
        <taxon>Alphaproteobacteria</taxon>
        <taxon>Hyphomicrobiales</taxon>
        <taxon>Tepidamorphaceae</taxon>
        <taxon>Lutibaculum</taxon>
    </lineage>
</organism>
<dbReference type="Gene3D" id="3.40.50.720">
    <property type="entry name" value="NAD(P)-binding Rossmann-like Domain"/>
    <property type="match status" value="1"/>
</dbReference>
<evidence type="ECO:0000313" key="8">
    <source>
        <dbReference type="EMBL" id="ESR22641.1"/>
    </source>
</evidence>
<dbReference type="NCBIfam" id="TIGR01214">
    <property type="entry name" value="rmlD"/>
    <property type="match status" value="1"/>
</dbReference>
<keyword evidence="9" id="KW-1185">Reference proteome</keyword>
<comment type="pathway">
    <text evidence="1 6">Carbohydrate biosynthesis; dTDP-L-rhamnose biosynthesis.</text>
</comment>
<gene>
    <name evidence="8" type="ORF">N177_3777</name>
</gene>
<dbReference type="EC" id="1.1.1.133" evidence="3 6"/>
<dbReference type="PANTHER" id="PTHR10491">
    <property type="entry name" value="DTDP-4-DEHYDRORHAMNOSE REDUCTASE"/>
    <property type="match status" value="1"/>
</dbReference>
<dbReference type="eggNOG" id="COG1091">
    <property type="taxonomic scope" value="Bacteria"/>
</dbReference>